<gene>
    <name evidence="6" type="ORF">B5M42_06140</name>
</gene>
<dbReference type="SUPFAM" id="SSF51679">
    <property type="entry name" value="Bacterial luciferase-like"/>
    <property type="match status" value="1"/>
</dbReference>
<keyword evidence="3" id="KW-0560">Oxidoreductase</keyword>
<dbReference type="InterPro" id="IPR011251">
    <property type="entry name" value="Luciferase-like_dom"/>
</dbReference>
<evidence type="ECO:0000256" key="2">
    <source>
        <dbReference type="ARBA" id="ARBA00022643"/>
    </source>
</evidence>
<comment type="caution">
    <text evidence="6">The sequence shown here is derived from an EMBL/GenBank/DDBJ whole genome shotgun (WGS) entry which is preliminary data.</text>
</comment>
<keyword evidence="1" id="KW-0285">Flavoprotein</keyword>
<accession>A0A4Y8Q7N8</accession>
<reference evidence="6 7" key="1">
    <citation type="submission" date="2017-03" db="EMBL/GenBank/DDBJ databases">
        <title>Isolation of Levoglucosan Utilizing Bacteria.</title>
        <authorList>
            <person name="Arya A.S."/>
        </authorList>
    </citation>
    <scope>NUCLEOTIDE SEQUENCE [LARGE SCALE GENOMIC DNA]</scope>
    <source>
        <strain evidence="6 7">MEC069</strain>
    </source>
</reference>
<dbReference type="Proteomes" id="UP000298246">
    <property type="component" value="Unassembled WGS sequence"/>
</dbReference>
<evidence type="ECO:0000313" key="7">
    <source>
        <dbReference type="Proteomes" id="UP000298246"/>
    </source>
</evidence>
<evidence type="ECO:0000259" key="5">
    <source>
        <dbReference type="Pfam" id="PF00296"/>
    </source>
</evidence>
<keyword evidence="4" id="KW-0503">Monooxygenase</keyword>
<keyword evidence="7" id="KW-1185">Reference proteome</keyword>
<dbReference type="InterPro" id="IPR036661">
    <property type="entry name" value="Luciferase-like_sf"/>
</dbReference>
<protein>
    <recommendedName>
        <fullName evidence="5">Luciferase-like domain-containing protein</fullName>
    </recommendedName>
</protein>
<dbReference type="AlphaFoldDB" id="A0A4Y8Q7N8"/>
<sequence length="371" mass="40909">MRNKRGSRCKAQRSRHRRQGGCRMKELRFFTVCPFHTASFGMGESIAPSEYVAAVRAQAAWADHNGMYGMVIYNFHSSLDPWLTAAEILRSTAQLRPMVAVQPFHSHPYTVARQIATACYMHGRGIDLNVVVGATPSEVAMLGDTALGPDKHGRLREFCEIIRSLLVGEASCDGEFYRVSALSLSPPIPAEANVSLYVPGSSEQSAATVKAVADSSLLMAKPLERLREELARLDRPGLRQAMIVGIVARETEAAAWEAARRMYGDNRKSRLASRMFVTRSDSGQHMSNLQLAQEADVYDDILWYGAPKTGIDAPKLVGSYEQVRNALERYIAAGITDIVLDLPEEPGDEYEHMLEAVRPLMNKAAALIARA</sequence>
<dbReference type="EMBL" id="MYFO01000005">
    <property type="protein sequence ID" value="TFE90244.1"/>
    <property type="molecule type" value="Genomic_DNA"/>
</dbReference>
<keyword evidence="2" id="KW-0288">FMN</keyword>
<dbReference type="GO" id="GO:0046306">
    <property type="term" value="P:alkanesulfonate catabolic process"/>
    <property type="evidence" value="ECO:0007669"/>
    <property type="project" value="TreeGrafter"/>
</dbReference>
<evidence type="ECO:0000256" key="1">
    <source>
        <dbReference type="ARBA" id="ARBA00022630"/>
    </source>
</evidence>
<dbReference type="PANTHER" id="PTHR42847:SF4">
    <property type="entry name" value="ALKANESULFONATE MONOOXYGENASE-RELATED"/>
    <property type="match status" value="1"/>
</dbReference>
<evidence type="ECO:0000313" key="6">
    <source>
        <dbReference type="EMBL" id="TFE90244.1"/>
    </source>
</evidence>
<evidence type="ECO:0000256" key="4">
    <source>
        <dbReference type="ARBA" id="ARBA00023033"/>
    </source>
</evidence>
<proteinExistence type="predicted"/>
<organism evidence="6 7">
    <name type="scientific">Paenibacillus athensensis</name>
    <dbReference type="NCBI Taxonomy" id="1967502"/>
    <lineage>
        <taxon>Bacteria</taxon>
        <taxon>Bacillati</taxon>
        <taxon>Bacillota</taxon>
        <taxon>Bacilli</taxon>
        <taxon>Bacillales</taxon>
        <taxon>Paenibacillaceae</taxon>
        <taxon>Paenibacillus</taxon>
    </lineage>
</organism>
<dbReference type="InterPro" id="IPR050172">
    <property type="entry name" value="SsuD_RutA_monooxygenase"/>
</dbReference>
<feature type="domain" description="Luciferase-like" evidence="5">
    <location>
        <begin position="28"/>
        <end position="336"/>
    </location>
</feature>
<dbReference type="PANTHER" id="PTHR42847">
    <property type="entry name" value="ALKANESULFONATE MONOOXYGENASE"/>
    <property type="match status" value="1"/>
</dbReference>
<dbReference type="Gene3D" id="3.20.20.30">
    <property type="entry name" value="Luciferase-like domain"/>
    <property type="match status" value="1"/>
</dbReference>
<dbReference type="Pfam" id="PF00296">
    <property type="entry name" value="Bac_luciferase"/>
    <property type="match status" value="1"/>
</dbReference>
<evidence type="ECO:0000256" key="3">
    <source>
        <dbReference type="ARBA" id="ARBA00023002"/>
    </source>
</evidence>
<name>A0A4Y8Q7N8_9BACL</name>
<dbReference type="OrthoDB" id="9814695at2"/>
<dbReference type="GO" id="GO:0008726">
    <property type="term" value="F:alkanesulfonate monooxygenase activity"/>
    <property type="evidence" value="ECO:0007669"/>
    <property type="project" value="TreeGrafter"/>
</dbReference>